<feature type="transmembrane region" description="Helical" evidence="8">
    <location>
        <begin position="111"/>
        <end position="130"/>
    </location>
</feature>
<comment type="subcellular location">
    <subcellularLocation>
        <location evidence="1">Cell membrane</location>
        <topology evidence="1">Multi-pass membrane protein</topology>
    </subcellularLocation>
</comment>
<evidence type="ECO:0000313" key="10">
    <source>
        <dbReference type="Proteomes" id="UP000505355"/>
    </source>
</evidence>
<evidence type="ECO:0000256" key="1">
    <source>
        <dbReference type="ARBA" id="ARBA00004651"/>
    </source>
</evidence>
<dbReference type="KEGG" id="mmab:HQ865_11870"/>
<evidence type="ECO:0000256" key="4">
    <source>
        <dbReference type="ARBA" id="ARBA00022692"/>
    </source>
</evidence>
<keyword evidence="2" id="KW-1003">Cell membrane</keyword>
<keyword evidence="5 8" id="KW-1133">Transmembrane helix</keyword>
<accession>A0A7D4PUM8</accession>
<feature type="transmembrane region" description="Helical" evidence="8">
    <location>
        <begin position="223"/>
        <end position="240"/>
    </location>
</feature>
<evidence type="ECO:0000256" key="3">
    <source>
        <dbReference type="ARBA" id="ARBA00022679"/>
    </source>
</evidence>
<dbReference type="GO" id="GO:0016780">
    <property type="term" value="F:phosphotransferase activity, for other substituted phosphate groups"/>
    <property type="evidence" value="ECO:0007669"/>
    <property type="project" value="InterPro"/>
</dbReference>
<evidence type="ECO:0000313" key="9">
    <source>
        <dbReference type="EMBL" id="QKJ30423.1"/>
    </source>
</evidence>
<feature type="transmembrane region" description="Helical" evidence="8">
    <location>
        <begin position="12"/>
        <end position="34"/>
    </location>
</feature>
<protein>
    <submittedName>
        <fullName evidence="9">Undecaprenyl/decaprenyl-phosphate alpha-N-acetylglucosaminyl 1-phosphate transferase</fullName>
    </submittedName>
</protein>
<keyword evidence="10" id="KW-1185">Reference proteome</keyword>
<keyword evidence="4 8" id="KW-0812">Transmembrane</keyword>
<keyword evidence="6 8" id="KW-0472">Membrane</keyword>
<name>A0A7D4PUM8_9SPHI</name>
<feature type="transmembrane region" description="Helical" evidence="8">
    <location>
        <begin position="333"/>
        <end position="354"/>
    </location>
</feature>
<proteinExistence type="predicted"/>
<evidence type="ECO:0000256" key="7">
    <source>
        <dbReference type="PIRSR" id="PIRSR600715-1"/>
    </source>
</evidence>
<dbReference type="GO" id="GO:0005886">
    <property type="term" value="C:plasma membrane"/>
    <property type="evidence" value="ECO:0007669"/>
    <property type="project" value="UniProtKB-SubCell"/>
</dbReference>
<keyword evidence="7" id="KW-0460">Magnesium</keyword>
<dbReference type="AlphaFoldDB" id="A0A7D4PUM8"/>
<feature type="transmembrane region" description="Helical" evidence="8">
    <location>
        <begin position="82"/>
        <end position="99"/>
    </location>
</feature>
<dbReference type="GO" id="GO:0046872">
    <property type="term" value="F:metal ion binding"/>
    <property type="evidence" value="ECO:0007669"/>
    <property type="project" value="UniProtKB-KW"/>
</dbReference>
<feature type="transmembrane region" description="Helical" evidence="8">
    <location>
        <begin position="136"/>
        <end position="158"/>
    </location>
</feature>
<evidence type="ECO:0000256" key="2">
    <source>
        <dbReference type="ARBA" id="ARBA00022475"/>
    </source>
</evidence>
<organism evidence="9 10">
    <name type="scientific">Mucilaginibacter mali</name>
    <dbReference type="NCBI Taxonomy" id="2740462"/>
    <lineage>
        <taxon>Bacteria</taxon>
        <taxon>Pseudomonadati</taxon>
        <taxon>Bacteroidota</taxon>
        <taxon>Sphingobacteriia</taxon>
        <taxon>Sphingobacteriales</taxon>
        <taxon>Sphingobacteriaceae</taxon>
        <taxon>Mucilaginibacter</taxon>
    </lineage>
</organism>
<dbReference type="CDD" id="cd06853">
    <property type="entry name" value="GT_WecA_like"/>
    <property type="match status" value="1"/>
</dbReference>
<dbReference type="GO" id="GO:0071555">
    <property type="term" value="P:cell wall organization"/>
    <property type="evidence" value="ECO:0007669"/>
    <property type="project" value="TreeGrafter"/>
</dbReference>
<dbReference type="PANTHER" id="PTHR22926">
    <property type="entry name" value="PHOSPHO-N-ACETYLMURAMOYL-PENTAPEPTIDE-TRANSFERASE"/>
    <property type="match status" value="1"/>
</dbReference>
<dbReference type="RefSeq" id="WP_173415098.1">
    <property type="nucleotide sequence ID" value="NZ_CP054139.1"/>
</dbReference>
<dbReference type="PANTHER" id="PTHR22926:SF3">
    <property type="entry name" value="UNDECAPRENYL-PHOSPHATE ALPHA-N-ACETYLGLUCOSAMINYL 1-PHOSPHATE TRANSFERASE"/>
    <property type="match status" value="1"/>
</dbReference>
<feature type="transmembrane region" description="Helical" evidence="8">
    <location>
        <begin position="55"/>
        <end position="76"/>
    </location>
</feature>
<dbReference type="GO" id="GO:0044038">
    <property type="term" value="P:cell wall macromolecule biosynthetic process"/>
    <property type="evidence" value="ECO:0007669"/>
    <property type="project" value="TreeGrafter"/>
</dbReference>
<gene>
    <name evidence="9" type="ORF">HQ865_11870</name>
</gene>
<keyword evidence="7" id="KW-0479">Metal-binding</keyword>
<feature type="binding site" evidence="7">
    <location>
        <position position="222"/>
    </location>
    <ligand>
        <name>Mg(2+)</name>
        <dbReference type="ChEBI" id="CHEBI:18420"/>
    </ligand>
</feature>
<feature type="transmembrane region" description="Helical" evidence="8">
    <location>
        <begin position="260"/>
        <end position="282"/>
    </location>
</feature>
<dbReference type="PROSITE" id="PS01348">
    <property type="entry name" value="MRAY_2"/>
    <property type="match status" value="1"/>
</dbReference>
<keyword evidence="3 9" id="KW-0808">Transferase</keyword>
<evidence type="ECO:0000256" key="5">
    <source>
        <dbReference type="ARBA" id="ARBA00022989"/>
    </source>
</evidence>
<evidence type="ECO:0000256" key="8">
    <source>
        <dbReference type="SAM" id="Phobius"/>
    </source>
</evidence>
<feature type="transmembrane region" description="Helical" evidence="8">
    <location>
        <begin position="303"/>
        <end position="327"/>
    </location>
</feature>
<dbReference type="Proteomes" id="UP000505355">
    <property type="component" value="Chromosome"/>
</dbReference>
<comment type="cofactor">
    <cofactor evidence="7">
        <name>Mg(2+)</name>
        <dbReference type="ChEBI" id="CHEBI:18420"/>
    </cofactor>
</comment>
<dbReference type="GO" id="GO:0009103">
    <property type="term" value="P:lipopolysaccharide biosynthetic process"/>
    <property type="evidence" value="ECO:0007669"/>
    <property type="project" value="TreeGrafter"/>
</dbReference>
<sequence>MPEFLHSHQFVYYTLILALSILITLQAIPSILHVARTRHLYDDLGHFRKQHDHGIPRLGGVAIFVSFIITLLLFCVTGKQLPINYLLTACVILFAMGVKDDLSGVNASTKFFIQFVVGAILVIPGDIRLTSMYGVLGIYTLPYTASVIFSILTIMLIVNAFNLIDGIDGLAATTGIIANSSFATLFIYIHQYELASVCLAMVGALIGFLRYNLTPAKIFMGDTGSLLIGLVSIVMAIQFIEVNSPANYNPELPHIFSVPALSIAILIGPIFDTFRVFALRILDKKSPFHADRNHVHHRILRLGFNHIQTTLILASVNIISIALALLFSGFGSTIMIIVIGVASLCFNWSITFMLRCKEREKISARFLFV</sequence>
<dbReference type="InterPro" id="IPR018480">
    <property type="entry name" value="PNAcMuramoyl-5peptid_Trfase_CS"/>
</dbReference>
<reference evidence="9 10" key="1">
    <citation type="submission" date="2020-05" db="EMBL/GenBank/DDBJ databases">
        <title>Mucilaginibacter mali sp. nov.</title>
        <authorList>
            <person name="Kim H.S."/>
            <person name="Lee K.C."/>
            <person name="Suh M.K."/>
            <person name="Kim J.-S."/>
            <person name="Han K.-I."/>
            <person name="Eom M.K."/>
            <person name="Shin Y.K."/>
            <person name="Lee J.-S."/>
        </authorList>
    </citation>
    <scope>NUCLEOTIDE SEQUENCE [LARGE SCALE GENOMIC DNA]</scope>
    <source>
        <strain evidence="9 10">G2-14</strain>
    </source>
</reference>
<dbReference type="Pfam" id="PF00953">
    <property type="entry name" value="Glycos_transf_4"/>
    <property type="match status" value="1"/>
</dbReference>
<dbReference type="InterPro" id="IPR000715">
    <property type="entry name" value="Glycosyl_transferase_4"/>
</dbReference>
<dbReference type="EMBL" id="CP054139">
    <property type="protein sequence ID" value="QKJ30423.1"/>
    <property type="molecule type" value="Genomic_DNA"/>
</dbReference>
<feature type="binding site" evidence="7">
    <location>
        <position position="162"/>
    </location>
    <ligand>
        <name>Mg(2+)</name>
        <dbReference type="ChEBI" id="CHEBI:18420"/>
    </ligand>
</feature>
<evidence type="ECO:0000256" key="6">
    <source>
        <dbReference type="ARBA" id="ARBA00023136"/>
    </source>
</evidence>
<feature type="transmembrane region" description="Helical" evidence="8">
    <location>
        <begin position="194"/>
        <end position="211"/>
    </location>
</feature>